<protein>
    <submittedName>
        <fullName evidence="2">Uncharacterized protein</fullName>
    </submittedName>
</protein>
<feature type="compositionally biased region" description="Basic and acidic residues" evidence="1">
    <location>
        <begin position="540"/>
        <end position="559"/>
    </location>
</feature>
<dbReference type="EMBL" id="JAODUP010000272">
    <property type="protein sequence ID" value="KAK2154270.1"/>
    <property type="molecule type" value="Genomic_DNA"/>
</dbReference>
<dbReference type="Proteomes" id="UP001208570">
    <property type="component" value="Unassembled WGS sequence"/>
</dbReference>
<feature type="compositionally biased region" description="Polar residues" evidence="1">
    <location>
        <begin position="726"/>
        <end position="748"/>
    </location>
</feature>
<feature type="region of interest" description="Disordered" evidence="1">
    <location>
        <begin position="263"/>
        <end position="291"/>
    </location>
</feature>
<evidence type="ECO:0000313" key="3">
    <source>
        <dbReference type="Proteomes" id="UP001208570"/>
    </source>
</evidence>
<evidence type="ECO:0000256" key="1">
    <source>
        <dbReference type="SAM" id="MobiDB-lite"/>
    </source>
</evidence>
<feature type="compositionally biased region" description="Polar residues" evidence="1">
    <location>
        <begin position="670"/>
        <end position="688"/>
    </location>
</feature>
<feature type="compositionally biased region" description="Polar residues" evidence="1">
    <location>
        <begin position="276"/>
        <end position="291"/>
    </location>
</feature>
<feature type="compositionally biased region" description="Polar residues" evidence="1">
    <location>
        <begin position="701"/>
        <end position="714"/>
    </location>
</feature>
<reference evidence="2" key="1">
    <citation type="journal article" date="2023" name="Mol. Biol. Evol.">
        <title>Third-Generation Sequencing Reveals the Adaptive Role of the Epigenome in Three Deep-Sea Polychaetes.</title>
        <authorList>
            <person name="Perez M."/>
            <person name="Aroh O."/>
            <person name="Sun Y."/>
            <person name="Lan Y."/>
            <person name="Juniper S.K."/>
            <person name="Young C.R."/>
            <person name="Angers B."/>
            <person name="Qian P.Y."/>
        </authorList>
    </citation>
    <scope>NUCLEOTIDE SEQUENCE</scope>
    <source>
        <strain evidence="2">P08H-3</strain>
    </source>
</reference>
<feature type="compositionally biased region" description="Basic and acidic residues" evidence="1">
    <location>
        <begin position="515"/>
        <end position="534"/>
    </location>
</feature>
<feature type="compositionally biased region" description="Basic and acidic residues" evidence="1">
    <location>
        <begin position="195"/>
        <end position="205"/>
    </location>
</feature>
<evidence type="ECO:0000313" key="2">
    <source>
        <dbReference type="EMBL" id="KAK2154270.1"/>
    </source>
</evidence>
<comment type="caution">
    <text evidence="2">The sequence shown here is derived from an EMBL/GenBank/DDBJ whole genome shotgun (WGS) entry which is preliminary data.</text>
</comment>
<gene>
    <name evidence="2" type="ORF">LSH36_272g01002</name>
</gene>
<feature type="compositionally biased region" description="Polar residues" evidence="1">
    <location>
        <begin position="437"/>
        <end position="446"/>
    </location>
</feature>
<organism evidence="2 3">
    <name type="scientific">Paralvinella palmiformis</name>
    <dbReference type="NCBI Taxonomy" id="53620"/>
    <lineage>
        <taxon>Eukaryota</taxon>
        <taxon>Metazoa</taxon>
        <taxon>Spiralia</taxon>
        <taxon>Lophotrochozoa</taxon>
        <taxon>Annelida</taxon>
        <taxon>Polychaeta</taxon>
        <taxon>Sedentaria</taxon>
        <taxon>Canalipalpata</taxon>
        <taxon>Terebellida</taxon>
        <taxon>Terebelliformia</taxon>
        <taxon>Alvinellidae</taxon>
        <taxon>Paralvinella</taxon>
    </lineage>
</organism>
<keyword evidence="3" id="KW-1185">Reference proteome</keyword>
<feature type="region of interest" description="Disordered" evidence="1">
    <location>
        <begin position="124"/>
        <end position="219"/>
    </location>
</feature>
<feature type="region of interest" description="Disordered" evidence="1">
    <location>
        <begin position="1"/>
        <end position="54"/>
    </location>
</feature>
<name>A0AAD9N2G5_9ANNE</name>
<feature type="region of interest" description="Disordered" evidence="1">
    <location>
        <begin position="310"/>
        <end position="784"/>
    </location>
</feature>
<proteinExistence type="predicted"/>
<dbReference type="AlphaFoldDB" id="A0AAD9N2G5"/>
<accession>A0AAD9N2G5</accession>
<feature type="compositionally biased region" description="Basic and acidic residues" evidence="1">
    <location>
        <begin position="449"/>
        <end position="467"/>
    </location>
</feature>
<feature type="compositionally biased region" description="Basic and acidic residues" evidence="1">
    <location>
        <begin position="397"/>
        <end position="409"/>
    </location>
</feature>
<feature type="compositionally biased region" description="Polar residues" evidence="1">
    <location>
        <begin position="178"/>
        <end position="189"/>
    </location>
</feature>
<feature type="compositionally biased region" description="Basic and acidic residues" evidence="1">
    <location>
        <begin position="583"/>
        <end position="608"/>
    </location>
</feature>
<sequence>MGVGASADGKRNKQVVGFRNELDTGVSKKKRSSYDDTFDSYDAQPDDQYSRDLTSNSLGHQIHVRAQNLDSPRLYGLFRTDSDGRRVAVEFVTKQVYDEWQRNKLKTATKKKLEPKSYYANLFSESQRSGPVSIPNEDERVTRPLRPAVPRPVMSRDLWGEDDDLSSSGAHHNDTRSDSTLNESVTIDLSSPAEISERSSEETSPRRIPNSSTNSNGRGIVILKSPEIIKPDDKIGNDEVVKKKVLKYDKPWLRYANKAQIRHRRMKRARSGCNLDFNNSQRNDPQSRSEQAGNNFFLTQNKEIFENAQYQRVQTEDFNRRPSSGELRTPGNWPDDDGREDSDQTPNVVTDPEEKMEDENQLNSNTSPSSEPGFSEQPKGEHSQINVDGDTSGLDNSRSRTDPKREANPDLRAAQEPTASCGRRPATDDEEGGDVSESLSKQNSASGVIEERRKQREGTRIYDKASPVEDDSLTPGEELSSVKSREADRSSVQRTDSPPRAATEDGMVNGNSDSRATREHSMSECNSGDDHNGESPKTQESCEHKQDKCAKTDSDKHLQDVSNPEGLRSEARDPITLNSETQDSGRRLPERSGSEARNPETRYPEKLGDNGNNSETRDSENVQLETRINKDTTSHDPEEDVTGDVRVETNLQNGSHADEKTAPFSRIKDNNIQQSSGPRTVTSHNTGIVNHVADAVPTPLETPTQPFTFYNKKSSPMHKWSMKVKPTTSPRTGDVQSANKNASTPRTTSKAKKQMRILVQEVAPPTDGKRRYQRHLAGQTEVGR</sequence>
<feature type="compositionally biased region" description="Basic and acidic residues" evidence="1">
    <location>
        <begin position="627"/>
        <end position="636"/>
    </location>
</feature>
<feature type="compositionally biased region" description="Basic and acidic residues" evidence="1">
    <location>
        <begin position="656"/>
        <end position="669"/>
    </location>
</feature>
<feature type="compositionally biased region" description="Polar residues" evidence="1">
    <location>
        <begin position="361"/>
        <end position="372"/>
    </location>
</feature>